<reference evidence="2" key="2">
    <citation type="journal article" date="2022" name="Microbiol. Resour. Announc.">
        <title>Metagenome Sequencing to Explore Phylogenomics of Terrestrial Cyanobacteria.</title>
        <authorList>
            <person name="Ward R.D."/>
            <person name="Stajich J.E."/>
            <person name="Johansen J.R."/>
            <person name="Huntemann M."/>
            <person name="Clum A."/>
            <person name="Foster B."/>
            <person name="Foster B."/>
            <person name="Roux S."/>
            <person name="Palaniappan K."/>
            <person name="Varghese N."/>
            <person name="Mukherjee S."/>
            <person name="Reddy T.B.K."/>
            <person name="Daum C."/>
            <person name="Copeland A."/>
            <person name="Chen I.A."/>
            <person name="Ivanova N.N."/>
            <person name="Kyrpides N.C."/>
            <person name="Shapiro N."/>
            <person name="Eloe-Fadrosh E.A."/>
            <person name="Pietrasiak N."/>
        </authorList>
    </citation>
    <scope>NUCLEOTIDE SEQUENCE</scope>
    <source>
        <strain evidence="2">HA4357-MV3</strain>
    </source>
</reference>
<sequence>MKILIDMNLSPDWVVVFERYDIESVHWSSVGNPRERDTVIMEWAKTHGYIVFTHDLDFGSLLAATQAETPSVIQVRTQDVLPISIENLVISALQQFECELELGALVTIDQSQYRVRILPIRRG</sequence>
<comment type="caution">
    <text evidence="2">The sequence shown here is derived from an EMBL/GenBank/DDBJ whole genome shotgun (WGS) entry which is preliminary data.</text>
</comment>
<protein>
    <submittedName>
        <fullName evidence="2">DUF5615 family PIN-like protein</fullName>
    </submittedName>
</protein>
<name>A0A9E3H8N4_9NOST</name>
<dbReference type="Proteomes" id="UP000813215">
    <property type="component" value="Unassembled WGS sequence"/>
</dbReference>
<dbReference type="AlphaFoldDB" id="A0A9E3H8N4"/>
<evidence type="ECO:0000259" key="1">
    <source>
        <dbReference type="Pfam" id="PF18480"/>
    </source>
</evidence>
<dbReference type="EMBL" id="JAHHHW010000090">
    <property type="protein sequence ID" value="MBW4432691.1"/>
    <property type="molecule type" value="Genomic_DNA"/>
</dbReference>
<dbReference type="Pfam" id="PF18480">
    <property type="entry name" value="DUF5615"/>
    <property type="match status" value="1"/>
</dbReference>
<gene>
    <name evidence="2" type="ORF">KME28_13390</name>
</gene>
<dbReference type="InterPro" id="IPR041049">
    <property type="entry name" value="DUF5615"/>
</dbReference>
<evidence type="ECO:0000313" key="3">
    <source>
        <dbReference type="Proteomes" id="UP000813215"/>
    </source>
</evidence>
<proteinExistence type="predicted"/>
<accession>A0A9E3H8N4</accession>
<organism evidence="2 3">
    <name type="scientific">Pelatocladus maniniholoensis HA4357-MV3</name>
    <dbReference type="NCBI Taxonomy" id="1117104"/>
    <lineage>
        <taxon>Bacteria</taxon>
        <taxon>Bacillati</taxon>
        <taxon>Cyanobacteriota</taxon>
        <taxon>Cyanophyceae</taxon>
        <taxon>Nostocales</taxon>
        <taxon>Nostocaceae</taxon>
        <taxon>Pelatocladus</taxon>
    </lineage>
</organism>
<reference evidence="2" key="1">
    <citation type="submission" date="2021-05" db="EMBL/GenBank/DDBJ databases">
        <authorList>
            <person name="Pietrasiak N."/>
            <person name="Ward R."/>
            <person name="Stajich J.E."/>
            <person name="Kurbessoian T."/>
        </authorList>
    </citation>
    <scope>NUCLEOTIDE SEQUENCE</scope>
    <source>
        <strain evidence="2">HA4357-MV3</strain>
    </source>
</reference>
<evidence type="ECO:0000313" key="2">
    <source>
        <dbReference type="EMBL" id="MBW4432691.1"/>
    </source>
</evidence>
<feature type="domain" description="DUF5615" evidence="1">
    <location>
        <begin position="1"/>
        <end position="110"/>
    </location>
</feature>